<dbReference type="Gene3D" id="2.170.130.10">
    <property type="entry name" value="TonB-dependent receptor, plug domain"/>
    <property type="match status" value="1"/>
</dbReference>
<dbReference type="Pfam" id="PF07715">
    <property type="entry name" value="Plug"/>
    <property type="match status" value="1"/>
</dbReference>
<feature type="domain" description="TonB-dependent receptor-like beta-barrel" evidence="3">
    <location>
        <begin position="450"/>
        <end position="904"/>
    </location>
</feature>
<comment type="similarity">
    <text evidence="1">Belongs to the TonB-dependent receptor family.</text>
</comment>
<keyword evidence="5" id="KW-0675">Receptor</keyword>
<evidence type="ECO:0000256" key="2">
    <source>
        <dbReference type="SAM" id="SignalP"/>
    </source>
</evidence>
<evidence type="ECO:0000313" key="5">
    <source>
        <dbReference type="EMBL" id="MDO5972533.1"/>
    </source>
</evidence>
<gene>
    <name evidence="5" type="ORF">Q4Q35_22250</name>
</gene>
<dbReference type="SUPFAM" id="SSF49452">
    <property type="entry name" value="Starch-binding domain-like"/>
    <property type="match status" value="1"/>
</dbReference>
<protein>
    <submittedName>
        <fullName evidence="5">TonB-dependent receptor</fullName>
    </submittedName>
</protein>
<feature type="signal peptide" evidence="2">
    <location>
        <begin position="1"/>
        <end position="18"/>
    </location>
</feature>
<proteinExistence type="inferred from homology"/>
<feature type="chain" id="PRO_5047257036" evidence="2">
    <location>
        <begin position="19"/>
        <end position="937"/>
    </location>
</feature>
<sequence>MKKILVLLAVFTAAFSQAQSTGSVVGKLTDKEYNNESLAFANVLIKGTTKGTTSDFDGLYSFEGLDPGSYTLIFSFVGYETQEINVQIVAGKVTEVNVPMGASAASLDEIVITTTTKKESETALLLEQKKAIAFKTAIGAQELSRKGVGDVAAAVTKVTGISKQEGSGGVFVRGLGDRYNITTLNGLPLPSNNPSKKNIDLDIFSTDIVEFVGIDKTYNTKNYGDFAGANVNIASKNYTGKGFVNIGLESGVNTNAISESDFYLHDGPNYTGFYDKNYPEFPLNNYNFNTSWDRETTSAPINSSISLKGGDSYQLGDDTRINFFAVASFNNEYGFRDGVSRGSVNVSGVARRDYDLTRYNYDTNSTLMGNIGFKHKDHKIKYNGVFINSTSQQQAEYTGIVDIFDYAPEGGAILQRSTFDRTELYVHQLLGDHELSEQFEVNWGAAYNFAKNDTPNRRQTLVTPDDWDEPEGPKSFNLTLNDSDNHRFYQDLEEEEIAANLTTSFKFNKNEEDEFLGKITLGYSGRFKTVDFESTQFNFRIINSGGNAVDQPIITDVYDLDSYFNQSNFNAGLFNIRTFRGGLGANIDVLLPQTFEGEQNINAGFISLEYKFSDKFSGILGFRGEQITQNIAYNTSVNSGENELDQFEYLPSISLKYVLNEKQNLRFAASKTYTLPQFKERAPFQYDESPTLTTLGNPALYSSTNYNADIKWDLFPESDEIISIGSFLRMINNPINQITINSASNDVSWVNSGDWATAIGAEFEIRKNLLKSEIESGDKTLETKLTGGLNFSYLNTTQDLDRDKVIEETTAGGNAISVDFSDTESSLTGASDILVNADLSFYKDYKGDKSIQTTLAFNYFSDRIYALGSEGKGNIIDSGIGTLDFILKTKLNKNLGVGLSAKNLLNPTIERIQETQDVVVSSFKLGANVKLSLSYNF</sequence>
<keyword evidence="1" id="KW-0798">TonB box</keyword>
<evidence type="ECO:0000256" key="1">
    <source>
        <dbReference type="RuleBase" id="RU003357"/>
    </source>
</evidence>
<comment type="subcellular location">
    <subcellularLocation>
        <location evidence="1">Cell outer membrane</location>
    </subcellularLocation>
</comment>
<dbReference type="Gene3D" id="2.60.40.1120">
    <property type="entry name" value="Carboxypeptidase-like, regulatory domain"/>
    <property type="match status" value="1"/>
</dbReference>
<keyword evidence="1" id="KW-0472">Membrane</keyword>
<name>A0ABT8WHK1_9FLAO</name>
<evidence type="ECO:0000259" key="3">
    <source>
        <dbReference type="Pfam" id="PF00593"/>
    </source>
</evidence>
<dbReference type="InterPro" id="IPR012910">
    <property type="entry name" value="Plug_dom"/>
</dbReference>
<dbReference type="Pfam" id="PF00593">
    <property type="entry name" value="TonB_dep_Rec_b-barrel"/>
    <property type="match status" value="1"/>
</dbReference>
<keyword evidence="2" id="KW-0732">Signal</keyword>
<keyword evidence="6" id="KW-1185">Reference proteome</keyword>
<evidence type="ECO:0000313" key="6">
    <source>
        <dbReference type="Proteomes" id="UP001176883"/>
    </source>
</evidence>
<comment type="caution">
    <text evidence="5">The sequence shown here is derived from an EMBL/GenBank/DDBJ whole genome shotgun (WGS) entry which is preliminary data.</text>
</comment>
<dbReference type="EMBL" id="JAUOEK010000184">
    <property type="protein sequence ID" value="MDO5972533.1"/>
    <property type="molecule type" value="Genomic_DNA"/>
</dbReference>
<dbReference type="PANTHER" id="PTHR40980">
    <property type="entry name" value="PLUG DOMAIN-CONTAINING PROTEIN"/>
    <property type="match status" value="1"/>
</dbReference>
<dbReference type="InterPro" id="IPR013784">
    <property type="entry name" value="Carb-bd-like_fold"/>
</dbReference>
<organism evidence="5 6">
    <name type="scientific">Flavivirga aquimarina</name>
    <dbReference type="NCBI Taxonomy" id="2027862"/>
    <lineage>
        <taxon>Bacteria</taxon>
        <taxon>Pseudomonadati</taxon>
        <taxon>Bacteroidota</taxon>
        <taxon>Flavobacteriia</taxon>
        <taxon>Flavobacteriales</taxon>
        <taxon>Flavobacteriaceae</taxon>
        <taxon>Flavivirga</taxon>
    </lineage>
</organism>
<dbReference type="Proteomes" id="UP001176883">
    <property type="component" value="Unassembled WGS sequence"/>
</dbReference>
<evidence type="ECO:0000259" key="4">
    <source>
        <dbReference type="Pfam" id="PF07715"/>
    </source>
</evidence>
<dbReference type="InterPro" id="IPR000531">
    <property type="entry name" value="Beta-barrel_TonB"/>
</dbReference>
<accession>A0ABT8WHK1</accession>
<dbReference type="SUPFAM" id="SSF56935">
    <property type="entry name" value="Porins"/>
    <property type="match status" value="1"/>
</dbReference>
<feature type="domain" description="TonB-dependent receptor plug" evidence="4">
    <location>
        <begin position="135"/>
        <end position="228"/>
    </location>
</feature>
<dbReference type="InterPro" id="IPR037066">
    <property type="entry name" value="Plug_dom_sf"/>
</dbReference>
<dbReference type="PANTHER" id="PTHR40980:SF5">
    <property type="entry name" value="TONB-DEPENDENT RECEPTOR"/>
    <property type="match status" value="1"/>
</dbReference>
<dbReference type="RefSeq" id="WP_303280279.1">
    <property type="nucleotide sequence ID" value="NZ_JAUOEK010000184.1"/>
</dbReference>
<reference evidence="5" key="1">
    <citation type="submission" date="2023-07" db="EMBL/GenBank/DDBJ databases">
        <title>Two novel species in the genus Flavivirga.</title>
        <authorList>
            <person name="Kwon K."/>
        </authorList>
    </citation>
    <scope>NUCLEOTIDE SEQUENCE</scope>
    <source>
        <strain evidence="5">KCTC 52353</strain>
    </source>
</reference>
<dbReference type="Pfam" id="PF13715">
    <property type="entry name" value="CarbopepD_reg_2"/>
    <property type="match status" value="1"/>
</dbReference>